<evidence type="ECO:0000256" key="4">
    <source>
        <dbReference type="ARBA" id="ARBA00022803"/>
    </source>
</evidence>
<dbReference type="Pfam" id="PF13181">
    <property type="entry name" value="TPR_8"/>
    <property type="match status" value="1"/>
</dbReference>
<dbReference type="RefSeq" id="WP_084672106.1">
    <property type="nucleotide sequence ID" value="NZ_FRAD01000009.1"/>
</dbReference>
<dbReference type="STRING" id="1121331.SAMN02745248_01270"/>
<dbReference type="SUPFAM" id="SSF48452">
    <property type="entry name" value="TPR-like"/>
    <property type="match status" value="2"/>
</dbReference>
<comment type="similarity">
    <text evidence="5">Belongs to the Rap family.</text>
</comment>
<feature type="repeat" description="TPR" evidence="6">
    <location>
        <begin position="43"/>
        <end position="76"/>
    </location>
</feature>
<dbReference type="Pfam" id="PF13424">
    <property type="entry name" value="TPR_12"/>
    <property type="match status" value="1"/>
</dbReference>
<dbReference type="SMART" id="SM00028">
    <property type="entry name" value="TPR"/>
    <property type="match status" value="4"/>
</dbReference>
<evidence type="ECO:0000313" key="7">
    <source>
        <dbReference type="EMBL" id="SHJ90752.1"/>
    </source>
</evidence>
<name>A0A1M6N521_9CLOT</name>
<accession>A0A1M6N521</accession>
<evidence type="ECO:0000256" key="6">
    <source>
        <dbReference type="PROSITE-ProRule" id="PRU00339"/>
    </source>
</evidence>
<organism evidence="7 8">
    <name type="scientific">Hathewaya proteolytica DSM 3090</name>
    <dbReference type="NCBI Taxonomy" id="1121331"/>
    <lineage>
        <taxon>Bacteria</taxon>
        <taxon>Bacillati</taxon>
        <taxon>Bacillota</taxon>
        <taxon>Clostridia</taxon>
        <taxon>Eubacteriales</taxon>
        <taxon>Clostridiaceae</taxon>
        <taxon>Hathewaya</taxon>
    </lineage>
</organism>
<dbReference type="OrthoDB" id="2083458at2"/>
<evidence type="ECO:0000256" key="5">
    <source>
        <dbReference type="ARBA" id="ARBA00038253"/>
    </source>
</evidence>
<gene>
    <name evidence="7" type="ORF">SAMN02745248_01270</name>
</gene>
<reference evidence="7 8" key="1">
    <citation type="submission" date="2016-11" db="EMBL/GenBank/DDBJ databases">
        <authorList>
            <person name="Jaros S."/>
            <person name="Januszkiewicz K."/>
            <person name="Wedrychowicz H."/>
        </authorList>
    </citation>
    <scope>NUCLEOTIDE SEQUENCE [LARGE SCALE GENOMIC DNA]</scope>
    <source>
        <strain evidence="7 8">DSM 3090</strain>
    </source>
</reference>
<dbReference type="InterPro" id="IPR011990">
    <property type="entry name" value="TPR-like_helical_dom_sf"/>
</dbReference>
<dbReference type="PANTHER" id="PTHR46630:SF1">
    <property type="entry name" value="TETRATRICOPEPTIDE REPEAT PROTEIN 29"/>
    <property type="match status" value="1"/>
</dbReference>
<dbReference type="EMBL" id="FRAD01000009">
    <property type="protein sequence ID" value="SHJ90752.1"/>
    <property type="molecule type" value="Genomic_DNA"/>
</dbReference>
<evidence type="ECO:0000256" key="1">
    <source>
        <dbReference type="ARBA" id="ARBA00004496"/>
    </source>
</evidence>
<dbReference type="InterPro" id="IPR051476">
    <property type="entry name" value="Bac_ResReg_Asp_Phosphatase"/>
</dbReference>
<dbReference type="Proteomes" id="UP000183952">
    <property type="component" value="Unassembled WGS sequence"/>
</dbReference>
<keyword evidence="4 6" id="KW-0802">TPR repeat</keyword>
<proteinExistence type="inferred from homology"/>
<dbReference type="PANTHER" id="PTHR46630">
    <property type="entry name" value="TETRATRICOPEPTIDE REPEAT PROTEIN 29"/>
    <property type="match status" value="1"/>
</dbReference>
<dbReference type="AlphaFoldDB" id="A0A1M6N521"/>
<comment type="subcellular location">
    <subcellularLocation>
        <location evidence="1">Cytoplasm</location>
    </subcellularLocation>
</comment>
<sequence>MKKIDEMLIEAFLLFDEGKKEASLDEFNKIKALITDKQSEEYSKYLMNVGYVYTGLNMFKEAIDAYEELLGLSQNREDEHIALHQLGMVQREAENYETALVYFDKEKDIIEKEFSRDYLKLSINTYEQGYVRFKLGKFQEALQWLEMSLKNALQCDDFIARACAYRGIGEVYAAQGQQEKALDNFRQSKENFINAEDNIGAEEVHELISQL</sequence>
<protein>
    <submittedName>
        <fullName evidence="7">TPR repeat-containing protein</fullName>
    </submittedName>
</protein>
<keyword evidence="3" id="KW-0677">Repeat</keyword>
<evidence type="ECO:0000256" key="2">
    <source>
        <dbReference type="ARBA" id="ARBA00022490"/>
    </source>
</evidence>
<dbReference type="InterPro" id="IPR019734">
    <property type="entry name" value="TPR_rpt"/>
</dbReference>
<evidence type="ECO:0000256" key="3">
    <source>
        <dbReference type="ARBA" id="ARBA00022737"/>
    </source>
</evidence>
<dbReference type="Gene3D" id="1.25.40.10">
    <property type="entry name" value="Tetratricopeptide repeat domain"/>
    <property type="match status" value="1"/>
</dbReference>
<keyword evidence="2" id="KW-0963">Cytoplasm</keyword>
<keyword evidence="8" id="KW-1185">Reference proteome</keyword>
<dbReference type="GO" id="GO:0005737">
    <property type="term" value="C:cytoplasm"/>
    <property type="evidence" value="ECO:0007669"/>
    <property type="project" value="UniProtKB-SubCell"/>
</dbReference>
<dbReference type="PROSITE" id="PS50005">
    <property type="entry name" value="TPR"/>
    <property type="match status" value="1"/>
</dbReference>
<evidence type="ECO:0000313" key="8">
    <source>
        <dbReference type="Proteomes" id="UP000183952"/>
    </source>
</evidence>